<dbReference type="RefSeq" id="WP_094233948.1">
    <property type="nucleotide sequence ID" value="NZ_CP016199.1"/>
</dbReference>
<dbReference type="Proteomes" id="UP000214689">
    <property type="component" value="Chromosome"/>
</dbReference>
<dbReference type="Gene3D" id="3.40.1110.10">
    <property type="entry name" value="Calcium-transporting ATPase, cytoplasmic domain N"/>
    <property type="match status" value="1"/>
</dbReference>
<comment type="subcellular location">
    <subcellularLocation>
        <location evidence="1">Cell membrane</location>
        <topology evidence="1">Multi-pass membrane protein</topology>
    </subcellularLocation>
</comment>
<dbReference type="SUPFAM" id="SSF56784">
    <property type="entry name" value="HAD-like"/>
    <property type="match status" value="1"/>
</dbReference>
<dbReference type="PANTHER" id="PTHR48085">
    <property type="entry name" value="CADMIUM/ZINC-TRANSPORTING ATPASE HMA2-RELATED"/>
    <property type="match status" value="1"/>
</dbReference>
<feature type="transmembrane region" description="Helical" evidence="11">
    <location>
        <begin position="37"/>
        <end position="56"/>
    </location>
</feature>
<dbReference type="SFLD" id="SFLDF00027">
    <property type="entry name" value="p-type_atpase"/>
    <property type="match status" value="1"/>
</dbReference>
<dbReference type="GO" id="GO:0016887">
    <property type="term" value="F:ATP hydrolysis activity"/>
    <property type="evidence" value="ECO:0007669"/>
    <property type="project" value="InterPro"/>
</dbReference>
<evidence type="ECO:0000256" key="8">
    <source>
        <dbReference type="ARBA" id="ARBA00023136"/>
    </source>
</evidence>
<organism evidence="13 14">
    <name type="scientific">Mogibacterium pumilum</name>
    <dbReference type="NCBI Taxonomy" id="86332"/>
    <lineage>
        <taxon>Bacteria</taxon>
        <taxon>Bacillati</taxon>
        <taxon>Bacillota</taxon>
        <taxon>Clostridia</taxon>
        <taxon>Peptostreptococcales</taxon>
        <taxon>Anaerovoracaceae</taxon>
        <taxon>Mogibacterium</taxon>
    </lineage>
</organism>
<dbReference type="EC" id="7.2.2.21" evidence="9"/>
<dbReference type="InterPro" id="IPR001757">
    <property type="entry name" value="P_typ_ATPase"/>
</dbReference>
<feature type="transmembrane region" description="Helical" evidence="11">
    <location>
        <begin position="12"/>
        <end position="31"/>
    </location>
</feature>
<evidence type="ECO:0000256" key="9">
    <source>
        <dbReference type="ARBA" id="ARBA00039103"/>
    </source>
</evidence>
<evidence type="ECO:0000313" key="14">
    <source>
        <dbReference type="Proteomes" id="UP000214689"/>
    </source>
</evidence>
<dbReference type="Gene3D" id="3.40.50.1000">
    <property type="entry name" value="HAD superfamily/HAD-like"/>
    <property type="match status" value="1"/>
</dbReference>
<dbReference type="SFLD" id="SFLDG00002">
    <property type="entry name" value="C1.7:_P-type_atpase_like"/>
    <property type="match status" value="1"/>
</dbReference>
<dbReference type="InterPro" id="IPR008250">
    <property type="entry name" value="ATPase_P-typ_transduc_dom_A_sf"/>
</dbReference>
<dbReference type="InterPro" id="IPR023214">
    <property type="entry name" value="HAD_sf"/>
</dbReference>
<dbReference type="PRINTS" id="PR00119">
    <property type="entry name" value="CATATPASE"/>
</dbReference>
<evidence type="ECO:0000256" key="5">
    <source>
        <dbReference type="ARBA" id="ARBA00022723"/>
    </source>
</evidence>
<evidence type="ECO:0000256" key="7">
    <source>
        <dbReference type="ARBA" id="ARBA00022989"/>
    </source>
</evidence>
<accession>A0A223AS09</accession>
<dbReference type="PRINTS" id="PR00941">
    <property type="entry name" value="CDATPASE"/>
</dbReference>
<keyword evidence="5 11" id="KW-0479">Metal-binding</keyword>
<dbReference type="NCBIfam" id="TIGR01512">
    <property type="entry name" value="ATPase-IB2_Cd"/>
    <property type="match status" value="1"/>
</dbReference>
<keyword evidence="8 11" id="KW-0472">Membrane</keyword>
<evidence type="ECO:0000256" key="10">
    <source>
        <dbReference type="ARBA" id="ARBA00049338"/>
    </source>
</evidence>
<dbReference type="SUPFAM" id="SSF81665">
    <property type="entry name" value="Calcium ATPase, transmembrane domain M"/>
    <property type="match status" value="1"/>
</dbReference>
<dbReference type="Pfam" id="PF00702">
    <property type="entry name" value="Hydrolase"/>
    <property type="match status" value="1"/>
</dbReference>
<comment type="catalytic activity">
    <reaction evidence="10">
        <text>Cd(2+)(in) + ATP + H2O = Cd(2+)(out) + ADP + phosphate + H(+)</text>
        <dbReference type="Rhea" id="RHEA:12132"/>
        <dbReference type="ChEBI" id="CHEBI:15377"/>
        <dbReference type="ChEBI" id="CHEBI:15378"/>
        <dbReference type="ChEBI" id="CHEBI:30616"/>
        <dbReference type="ChEBI" id="CHEBI:43474"/>
        <dbReference type="ChEBI" id="CHEBI:48775"/>
        <dbReference type="ChEBI" id="CHEBI:456216"/>
        <dbReference type="EC" id="7.2.2.21"/>
    </reaction>
</comment>
<dbReference type="GO" id="GO:0005886">
    <property type="term" value="C:plasma membrane"/>
    <property type="evidence" value="ECO:0007669"/>
    <property type="project" value="UniProtKB-SubCell"/>
</dbReference>
<dbReference type="Pfam" id="PF00122">
    <property type="entry name" value="E1-E2_ATPase"/>
    <property type="match status" value="1"/>
</dbReference>
<dbReference type="PANTHER" id="PTHR48085:SF5">
    <property type="entry name" value="CADMIUM_ZINC-TRANSPORTING ATPASE HMA4-RELATED"/>
    <property type="match status" value="1"/>
</dbReference>
<evidence type="ECO:0000256" key="3">
    <source>
        <dbReference type="ARBA" id="ARBA00022539"/>
    </source>
</evidence>
<dbReference type="InterPro" id="IPR044492">
    <property type="entry name" value="P_typ_ATPase_HD_dom"/>
</dbReference>
<sequence length="633" mass="67968">MNKKQRNRRNRIAVSLVCFVALMMLEHLGALKGLNGFTLFIIYFIPYIIVGNDVIIKAAKNISNGQVFDENFLMMIATFAAFGLGIFGDAQYSEALAVMLFYQMGEAFQDYAVGQSRASIAEMMEIAPESAFVLSGDETEEVDPEDVEIGSIVIVRPGDKVPLDGIVIEGESFLDTSALTGESVPRRVSEGDDIISGCVNGEGMLKVRVTKEYDDSTVAKILELVENASARKAVLENFVTRFARVYTPIVTISAVLLAVAMPLMFNLSWADGIERACNFLIVSCPCALVISVPLGFFGGIGAASKIGVLVKGSNFLEAAAGLDTMVFDKTGTLTKGEFRVSKLVPAKGVSQDELLEFAAYGEVFATHPIGKSILDAAKSMNLDKSRLEDIHNVTGRGTSAKLDGKMLLVGSRKLLIEHGINGIGDEHSSEMGTLTFVAYDGNYKGYIVIADAIKEGAEDSIAKIKCEGVNKAVMLTGDRRAAAEAVAQTLGLDAVKYELLPADKIEEVEKLITKSHGRDGKLGYVGDGINDAPVLMRADVGFAMGSLGSDAAIEAADIVLMDDDLSKLPIILKIAKRTMRIVKSNIAFAIGVKIIILLLSAFGIASMWMAVFGDVGVSIICIINSMRVLKFKQ</sequence>
<evidence type="ECO:0000256" key="2">
    <source>
        <dbReference type="ARBA" id="ARBA00006024"/>
    </source>
</evidence>
<comment type="similarity">
    <text evidence="2 11">Belongs to the cation transport ATPase (P-type) (TC 3.A.3) family. Type IB subfamily.</text>
</comment>
<dbReference type="OrthoDB" id="9813266at2"/>
<dbReference type="SUPFAM" id="SSF81653">
    <property type="entry name" value="Calcium ATPase, transduction domain A"/>
    <property type="match status" value="1"/>
</dbReference>
<evidence type="ECO:0000256" key="1">
    <source>
        <dbReference type="ARBA" id="ARBA00004651"/>
    </source>
</evidence>
<dbReference type="InterPro" id="IPR027256">
    <property type="entry name" value="P-typ_ATPase_IB"/>
</dbReference>
<dbReference type="PROSITE" id="PS00154">
    <property type="entry name" value="ATPASE_E1_E2"/>
    <property type="match status" value="1"/>
</dbReference>
<dbReference type="NCBIfam" id="TIGR01525">
    <property type="entry name" value="ATPase-IB_hvy"/>
    <property type="match status" value="1"/>
</dbReference>
<feature type="domain" description="P-type ATPase A" evidence="12">
    <location>
        <begin position="126"/>
        <end position="226"/>
    </location>
</feature>
<dbReference type="GO" id="GO:0046872">
    <property type="term" value="F:metal ion binding"/>
    <property type="evidence" value="ECO:0007669"/>
    <property type="project" value="UniProtKB-KW"/>
</dbReference>
<evidence type="ECO:0000256" key="6">
    <source>
        <dbReference type="ARBA" id="ARBA00022967"/>
    </source>
</evidence>
<evidence type="ECO:0000313" key="13">
    <source>
        <dbReference type="EMBL" id="ASS37722.1"/>
    </source>
</evidence>
<evidence type="ECO:0000259" key="12">
    <source>
        <dbReference type="Pfam" id="PF00122"/>
    </source>
</evidence>
<name>A0A223AS09_9FIRM</name>
<keyword evidence="11" id="KW-0547">Nucleotide-binding</keyword>
<dbReference type="InterPro" id="IPR036412">
    <property type="entry name" value="HAD-like_sf"/>
</dbReference>
<keyword evidence="11" id="KW-1003">Cell membrane</keyword>
<dbReference type="NCBIfam" id="TIGR01494">
    <property type="entry name" value="ATPase_P-type"/>
    <property type="match status" value="1"/>
</dbReference>
<proteinExistence type="inferred from homology"/>
<reference evidence="14" key="1">
    <citation type="submission" date="2016-05" db="EMBL/GenBank/DDBJ databases">
        <authorList>
            <person name="Holder M.E."/>
            <person name="Ajami N.J."/>
            <person name="Petrosino J.F."/>
        </authorList>
    </citation>
    <scope>NUCLEOTIDE SEQUENCE [LARGE SCALE GENOMIC DNA]</scope>
    <source>
        <strain evidence="14">ATCC 700696</strain>
    </source>
</reference>
<dbReference type="InterPro" id="IPR051014">
    <property type="entry name" value="Cation_Transport_ATPase_IB"/>
</dbReference>
<feature type="transmembrane region" description="Helical" evidence="11">
    <location>
        <begin position="611"/>
        <end position="629"/>
    </location>
</feature>
<dbReference type="Gene3D" id="2.70.150.10">
    <property type="entry name" value="Calcium-transporting ATPase, cytoplasmic transduction domain A"/>
    <property type="match status" value="1"/>
</dbReference>
<dbReference type="InterPro" id="IPR018303">
    <property type="entry name" value="ATPase_P-typ_P_site"/>
</dbReference>
<dbReference type="FunFam" id="2.70.150.10:FF:000002">
    <property type="entry name" value="Copper-transporting ATPase 1, putative"/>
    <property type="match status" value="1"/>
</dbReference>
<gene>
    <name evidence="13" type="ORF">AXF17_04150</name>
</gene>
<dbReference type="GO" id="GO:0008551">
    <property type="term" value="F:P-type cadmium transporter activity"/>
    <property type="evidence" value="ECO:0007669"/>
    <property type="project" value="UniProtKB-EC"/>
</dbReference>
<dbReference type="SFLD" id="SFLDS00003">
    <property type="entry name" value="Haloacid_Dehalogenase"/>
    <property type="match status" value="1"/>
</dbReference>
<keyword evidence="6" id="KW-1278">Translocase</keyword>
<feature type="transmembrane region" description="Helical" evidence="11">
    <location>
        <begin position="245"/>
        <end position="267"/>
    </location>
</feature>
<evidence type="ECO:0000256" key="11">
    <source>
        <dbReference type="RuleBase" id="RU362081"/>
    </source>
</evidence>
<dbReference type="InterPro" id="IPR023298">
    <property type="entry name" value="ATPase_P-typ_TM_dom_sf"/>
</dbReference>
<dbReference type="InterPro" id="IPR059000">
    <property type="entry name" value="ATPase_P-type_domA"/>
</dbReference>
<dbReference type="InterPro" id="IPR023299">
    <property type="entry name" value="ATPase_P-typ_cyto_dom_N"/>
</dbReference>
<evidence type="ECO:0000256" key="4">
    <source>
        <dbReference type="ARBA" id="ARBA00022692"/>
    </source>
</evidence>
<keyword evidence="3" id="KW-0104">Cadmium</keyword>
<dbReference type="EMBL" id="CP016199">
    <property type="protein sequence ID" value="ASS37722.1"/>
    <property type="molecule type" value="Genomic_DNA"/>
</dbReference>
<dbReference type="AlphaFoldDB" id="A0A223AS09"/>
<feature type="transmembrane region" description="Helical" evidence="11">
    <location>
        <begin position="279"/>
        <end position="303"/>
    </location>
</feature>
<feature type="transmembrane region" description="Helical" evidence="11">
    <location>
        <begin position="586"/>
        <end position="605"/>
    </location>
</feature>
<keyword evidence="7 11" id="KW-1133">Transmembrane helix</keyword>
<keyword evidence="11" id="KW-0067">ATP-binding</keyword>
<protein>
    <recommendedName>
        <fullName evidence="9">Cd(2+)-exporting ATPase</fullName>
        <ecNumber evidence="9">7.2.2.21</ecNumber>
    </recommendedName>
</protein>
<dbReference type="GO" id="GO:0005524">
    <property type="term" value="F:ATP binding"/>
    <property type="evidence" value="ECO:0007669"/>
    <property type="project" value="UniProtKB-UniRule"/>
</dbReference>
<keyword evidence="4 11" id="KW-0812">Transmembrane</keyword>
<keyword evidence="14" id="KW-1185">Reference proteome</keyword>